<dbReference type="InParanoid" id="Q0F1S9"/>
<sequence length="383" mass="38909">MEMDRFYQQGTDVSPPVPPVPGETGYPRAGVPGGASASVPGAYWFHMITESLRNLVLRPGMTPDHTNLNLVADAIESLVDQRAGNFTLDTGIADAYVIALDPVITANVGGMVVRFKAGNTCTGPSTLDAGAGPVPIVSNQGAAMQSGDIVSGSIITALYDATSGSFMITTQVPSQTSAMPPGIILSSACIQTPPRTLSADGGLLSRTGYANLWAAQHLAVTGDCSAASAVISNIDTTNMQAGWNVGGTYFPAGTTILSIDIAGPGGQLTVSANATGNGVGTAFEISPWGLGDGATTFNKPEVRNEFVRFADDGRGVNVGSILGSVHADSVGPHTHPTPIGGSAGGSSGFWGPSTDVSGPTDTGSNTGTETQPHHVVLHALVTY</sequence>
<organism evidence="2 3">
    <name type="scientific">Mariprofundus ferrooxydans PV-1</name>
    <dbReference type="NCBI Taxonomy" id="314345"/>
    <lineage>
        <taxon>Bacteria</taxon>
        <taxon>Pseudomonadati</taxon>
        <taxon>Pseudomonadota</taxon>
        <taxon>Candidatius Mariprofundia</taxon>
        <taxon>Mariprofundales</taxon>
        <taxon>Mariprofundaceae</taxon>
        <taxon>Mariprofundus</taxon>
    </lineage>
</organism>
<feature type="region of interest" description="Disordered" evidence="1">
    <location>
        <begin position="331"/>
        <end position="370"/>
    </location>
</feature>
<dbReference type="EMBL" id="AATS01000002">
    <property type="protein sequence ID" value="EAU55821.1"/>
    <property type="molecule type" value="Genomic_DNA"/>
</dbReference>
<comment type="caution">
    <text evidence="2">The sequence shown here is derived from an EMBL/GenBank/DDBJ whole genome shotgun (WGS) entry which is preliminary data.</text>
</comment>
<feature type="compositionally biased region" description="Polar residues" evidence="1">
    <location>
        <begin position="354"/>
        <end position="370"/>
    </location>
</feature>
<dbReference type="HOGENOM" id="CLU_721209_0_0_0"/>
<protein>
    <recommendedName>
        <fullName evidence="4">Tail fiber protein</fullName>
    </recommendedName>
</protein>
<feature type="region of interest" description="Disordered" evidence="1">
    <location>
        <begin position="1"/>
        <end position="32"/>
    </location>
</feature>
<dbReference type="SUPFAM" id="SSF88874">
    <property type="entry name" value="Receptor-binding domain of short tail fibre protein gp12"/>
    <property type="match status" value="1"/>
</dbReference>
<evidence type="ECO:0000313" key="3">
    <source>
        <dbReference type="Proteomes" id="UP000005297"/>
    </source>
</evidence>
<dbReference type="eggNOG" id="COG4675">
    <property type="taxonomic scope" value="Bacteria"/>
</dbReference>
<evidence type="ECO:0008006" key="4">
    <source>
        <dbReference type="Google" id="ProtNLM"/>
    </source>
</evidence>
<keyword evidence="3" id="KW-1185">Reference proteome</keyword>
<dbReference type="Proteomes" id="UP000005297">
    <property type="component" value="Unassembled WGS sequence"/>
</dbReference>
<name>Q0F1S9_9PROT</name>
<evidence type="ECO:0000313" key="2">
    <source>
        <dbReference type="EMBL" id="EAU55821.1"/>
    </source>
</evidence>
<proteinExistence type="predicted"/>
<accession>Q0F1S9</accession>
<gene>
    <name evidence="2" type="ORF">SPV1_02697</name>
</gene>
<evidence type="ECO:0000256" key="1">
    <source>
        <dbReference type="SAM" id="MobiDB-lite"/>
    </source>
</evidence>
<dbReference type="AlphaFoldDB" id="Q0F1S9"/>
<reference evidence="2 3" key="1">
    <citation type="submission" date="2006-09" db="EMBL/GenBank/DDBJ databases">
        <authorList>
            <person name="Emerson D."/>
            <person name="Ferriera S."/>
            <person name="Johnson J."/>
            <person name="Kravitz S."/>
            <person name="Halpern A."/>
            <person name="Remington K."/>
            <person name="Beeson K."/>
            <person name="Tran B."/>
            <person name="Rogers Y.-H."/>
            <person name="Friedman R."/>
            <person name="Venter J.C."/>
        </authorList>
    </citation>
    <scope>NUCLEOTIDE SEQUENCE [LARGE SCALE GENOMIC DNA]</scope>
    <source>
        <strain evidence="2 3">PV-1</strain>
    </source>
</reference>